<dbReference type="Proteomes" id="UP000822688">
    <property type="component" value="Chromosome V"/>
</dbReference>
<accession>A0A8T0HWU9</accession>
<evidence type="ECO:0000313" key="2">
    <source>
        <dbReference type="Proteomes" id="UP000822688"/>
    </source>
</evidence>
<comment type="caution">
    <text evidence="1">The sequence shown here is derived from an EMBL/GenBank/DDBJ whole genome shotgun (WGS) entry which is preliminary data.</text>
</comment>
<dbReference type="AlphaFoldDB" id="A0A8T0HWU9"/>
<keyword evidence="2" id="KW-1185">Reference proteome</keyword>
<evidence type="ECO:0000313" key="1">
    <source>
        <dbReference type="EMBL" id="KAG0575155.1"/>
    </source>
</evidence>
<organism evidence="1 2">
    <name type="scientific">Ceratodon purpureus</name>
    <name type="common">Fire moss</name>
    <name type="synonym">Dicranum purpureum</name>
    <dbReference type="NCBI Taxonomy" id="3225"/>
    <lineage>
        <taxon>Eukaryota</taxon>
        <taxon>Viridiplantae</taxon>
        <taxon>Streptophyta</taxon>
        <taxon>Embryophyta</taxon>
        <taxon>Bryophyta</taxon>
        <taxon>Bryophytina</taxon>
        <taxon>Bryopsida</taxon>
        <taxon>Dicranidae</taxon>
        <taxon>Pseudoditrichales</taxon>
        <taxon>Ditrichaceae</taxon>
        <taxon>Ceratodon</taxon>
    </lineage>
</organism>
<dbReference type="EMBL" id="CM026426">
    <property type="protein sequence ID" value="KAG0575155.1"/>
    <property type="molecule type" value="Genomic_DNA"/>
</dbReference>
<gene>
    <name evidence="1" type="ORF">KC19_VG322500</name>
</gene>
<protein>
    <submittedName>
        <fullName evidence="1">Uncharacterized protein</fullName>
    </submittedName>
</protein>
<sequence>MITTCFFRYATSVWREVRSSADSWKELSCADKEAIRVTDKFRRARRTSGSSRRGCGRGLVRCGRPMVRSCLGRGVRGGASMLTTSHHRLGISTCELGLGFAKL</sequence>
<name>A0A8T0HWU9_CERPU</name>
<proteinExistence type="predicted"/>
<reference evidence="1" key="1">
    <citation type="submission" date="2020-06" db="EMBL/GenBank/DDBJ databases">
        <title>WGS assembly of Ceratodon purpureus strain R40.</title>
        <authorList>
            <person name="Carey S.B."/>
            <person name="Jenkins J."/>
            <person name="Shu S."/>
            <person name="Lovell J.T."/>
            <person name="Sreedasyam A."/>
            <person name="Maumus F."/>
            <person name="Tiley G.P."/>
            <person name="Fernandez-Pozo N."/>
            <person name="Barry K."/>
            <person name="Chen C."/>
            <person name="Wang M."/>
            <person name="Lipzen A."/>
            <person name="Daum C."/>
            <person name="Saski C.A."/>
            <person name="Payton A.C."/>
            <person name="Mcbreen J.C."/>
            <person name="Conrad R.E."/>
            <person name="Kollar L.M."/>
            <person name="Olsson S."/>
            <person name="Huttunen S."/>
            <person name="Landis J.B."/>
            <person name="Wickett N.J."/>
            <person name="Johnson M.G."/>
            <person name="Rensing S.A."/>
            <person name="Grimwood J."/>
            <person name="Schmutz J."/>
            <person name="Mcdaniel S.F."/>
        </authorList>
    </citation>
    <scope>NUCLEOTIDE SEQUENCE</scope>
    <source>
        <strain evidence="1">R40</strain>
    </source>
</reference>